<name>A0ACC2KM34_PERAE</name>
<sequence>MDSLHLVDLKMEKPSFQDDWLQHVDQPISLSDLSWPWIENQEPLYEHYQLPFHHPQLPPVPQYNGFEDCEDDFRMWCNNFRSLDEDGIMDMMPLTIINDSNQGNDGMGIEFNNKSIEVEQGSASWDSVSSRDEEKRTHGKCIGRLRSSNSIEFDDIKKYFYVPITQAAKELKVGLTVLKKRCRELGISRWPNRKMNSIRSLILNVKKIGGSGDKIERLERLKRLLEKEPEMQFSEETKKLRQACFKANYKRRIMEATAA</sequence>
<dbReference type="Proteomes" id="UP001234297">
    <property type="component" value="Chromosome 10"/>
</dbReference>
<comment type="caution">
    <text evidence="1">The sequence shown here is derived from an EMBL/GenBank/DDBJ whole genome shotgun (WGS) entry which is preliminary data.</text>
</comment>
<protein>
    <submittedName>
        <fullName evidence="1">Uncharacterized protein</fullName>
    </submittedName>
</protein>
<evidence type="ECO:0000313" key="2">
    <source>
        <dbReference type="Proteomes" id="UP001234297"/>
    </source>
</evidence>
<accession>A0ACC2KM34</accession>
<gene>
    <name evidence="1" type="ORF">MRB53_030356</name>
</gene>
<evidence type="ECO:0000313" key="1">
    <source>
        <dbReference type="EMBL" id="KAJ8621827.1"/>
    </source>
</evidence>
<proteinExistence type="predicted"/>
<reference evidence="1 2" key="1">
    <citation type="journal article" date="2022" name="Hortic Res">
        <title>A haplotype resolved chromosomal level avocado genome allows analysis of novel avocado genes.</title>
        <authorList>
            <person name="Nath O."/>
            <person name="Fletcher S.J."/>
            <person name="Hayward A."/>
            <person name="Shaw L.M."/>
            <person name="Masouleh A.K."/>
            <person name="Furtado A."/>
            <person name="Henry R.J."/>
            <person name="Mitter N."/>
        </authorList>
    </citation>
    <scope>NUCLEOTIDE SEQUENCE [LARGE SCALE GENOMIC DNA]</scope>
    <source>
        <strain evidence="2">cv. Hass</strain>
    </source>
</reference>
<organism evidence="1 2">
    <name type="scientific">Persea americana</name>
    <name type="common">Avocado</name>
    <dbReference type="NCBI Taxonomy" id="3435"/>
    <lineage>
        <taxon>Eukaryota</taxon>
        <taxon>Viridiplantae</taxon>
        <taxon>Streptophyta</taxon>
        <taxon>Embryophyta</taxon>
        <taxon>Tracheophyta</taxon>
        <taxon>Spermatophyta</taxon>
        <taxon>Magnoliopsida</taxon>
        <taxon>Magnoliidae</taxon>
        <taxon>Laurales</taxon>
        <taxon>Lauraceae</taxon>
        <taxon>Persea</taxon>
    </lineage>
</organism>
<dbReference type="EMBL" id="CM056818">
    <property type="protein sequence ID" value="KAJ8621827.1"/>
    <property type="molecule type" value="Genomic_DNA"/>
</dbReference>
<keyword evidence="2" id="KW-1185">Reference proteome</keyword>